<proteinExistence type="predicted"/>
<comment type="caution">
    <text evidence="1">The sequence shown here is derived from an EMBL/GenBank/DDBJ whole genome shotgun (WGS) entry which is preliminary data.</text>
</comment>
<accession>A0A8H3FE81</accession>
<name>A0A8H3FE81_9LECA</name>
<dbReference type="Proteomes" id="UP000664521">
    <property type="component" value="Unassembled WGS sequence"/>
</dbReference>
<keyword evidence="2" id="KW-1185">Reference proteome</keyword>
<reference evidence="1" key="1">
    <citation type="submission" date="2021-03" db="EMBL/GenBank/DDBJ databases">
        <authorList>
            <person name="Tagirdzhanova G."/>
        </authorList>
    </citation>
    <scope>NUCLEOTIDE SEQUENCE</scope>
</reference>
<sequence length="238" mass="26909">MAILRSLFLLFSCYIFSVWAVAITSLFPSLLLGARAGKLVSSLSNVTSQDDFLPLKLSESSHNESTTLNLTAIPPLRYDVKHGQYTTSMYRRPATAETRTAENPGVSYHNWNHAVNSARQHLATEQEAAGASFLDQMPGREFQYVAYFDRPALRDRRRQRTLIFTVTAKDVIPHLRYIEVEVVLLALVDYGNQWTTGRARDQVRMCRFDLHWEAPEYSEVLWIASGTAVLVVPAADVQ</sequence>
<dbReference type="EMBL" id="CAJPDS010000032">
    <property type="protein sequence ID" value="CAF9922954.1"/>
    <property type="molecule type" value="Genomic_DNA"/>
</dbReference>
<organism evidence="1 2">
    <name type="scientific">Heterodermia speciosa</name>
    <dbReference type="NCBI Taxonomy" id="116794"/>
    <lineage>
        <taxon>Eukaryota</taxon>
        <taxon>Fungi</taxon>
        <taxon>Dikarya</taxon>
        <taxon>Ascomycota</taxon>
        <taxon>Pezizomycotina</taxon>
        <taxon>Lecanoromycetes</taxon>
        <taxon>OSLEUM clade</taxon>
        <taxon>Lecanoromycetidae</taxon>
        <taxon>Caliciales</taxon>
        <taxon>Physciaceae</taxon>
        <taxon>Heterodermia</taxon>
    </lineage>
</organism>
<dbReference type="AlphaFoldDB" id="A0A8H3FE81"/>
<evidence type="ECO:0000313" key="1">
    <source>
        <dbReference type="EMBL" id="CAF9922954.1"/>
    </source>
</evidence>
<evidence type="ECO:0000313" key="2">
    <source>
        <dbReference type="Proteomes" id="UP000664521"/>
    </source>
</evidence>
<gene>
    <name evidence="1" type="ORF">HETSPECPRED_005201</name>
</gene>
<protein>
    <submittedName>
        <fullName evidence="1">Uncharacterized protein</fullName>
    </submittedName>
</protein>